<evidence type="ECO:0000256" key="5">
    <source>
        <dbReference type="ARBA" id="ARBA00023136"/>
    </source>
</evidence>
<dbReference type="PANTHER" id="PTHR30619:SF1">
    <property type="entry name" value="RECOMBINATION PROTEIN 2"/>
    <property type="match status" value="1"/>
</dbReference>
<feature type="transmembrane region" description="Helical" evidence="6">
    <location>
        <begin position="274"/>
        <end position="295"/>
    </location>
</feature>
<feature type="transmembrane region" description="Helical" evidence="6">
    <location>
        <begin position="525"/>
        <end position="546"/>
    </location>
</feature>
<dbReference type="InterPro" id="IPR035681">
    <property type="entry name" value="ComA-like_MBL"/>
</dbReference>
<feature type="transmembrane region" description="Helical" evidence="6">
    <location>
        <begin position="459"/>
        <end position="481"/>
    </location>
</feature>
<keyword evidence="4 6" id="KW-1133">Transmembrane helix</keyword>
<dbReference type="Proteomes" id="UP000190857">
    <property type="component" value="Unassembled WGS sequence"/>
</dbReference>
<dbReference type="Pfam" id="PF03772">
    <property type="entry name" value="Competence"/>
    <property type="match status" value="1"/>
</dbReference>
<feature type="transmembrane region" description="Helical" evidence="6">
    <location>
        <begin position="426"/>
        <end position="452"/>
    </location>
</feature>
<dbReference type="CDD" id="cd07731">
    <property type="entry name" value="ComA-like_MBL-fold"/>
    <property type="match status" value="1"/>
</dbReference>
<feature type="transmembrane region" description="Helical" evidence="6">
    <location>
        <begin position="493"/>
        <end position="513"/>
    </location>
</feature>
<feature type="transmembrane region" description="Helical" evidence="6">
    <location>
        <begin position="370"/>
        <end position="387"/>
    </location>
</feature>
<evidence type="ECO:0000256" key="4">
    <source>
        <dbReference type="ARBA" id="ARBA00022989"/>
    </source>
</evidence>
<dbReference type="InterPro" id="IPR052159">
    <property type="entry name" value="Competence_DNA_uptake"/>
</dbReference>
<keyword evidence="2" id="KW-1003">Cell membrane</keyword>
<dbReference type="OrthoDB" id="7177610at2"/>
<dbReference type="PANTHER" id="PTHR30619">
    <property type="entry name" value="DNA INTERNALIZATION/COMPETENCE PROTEIN COMEC/REC2"/>
    <property type="match status" value="1"/>
</dbReference>
<evidence type="ECO:0000259" key="7">
    <source>
        <dbReference type="Pfam" id="PF03772"/>
    </source>
</evidence>
<evidence type="ECO:0000256" key="3">
    <source>
        <dbReference type="ARBA" id="ARBA00022692"/>
    </source>
</evidence>
<reference evidence="8 9" key="1">
    <citation type="submission" date="2017-02" db="EMBL/GenBank/DDBJ databases">
        <authorList>
            <person name="Peterson S.W."/>
        </authorList>
    </citation>
    <scope>NUCLEOTIDE SEQUENCE [LARGE SCALE GENOMIC DNA]</scope>
    <source>
        <strain evidence="8 9">VKM Ac-2059</strain>
    </source>
</reference>
<dbReference type="RefSeq" id="WP_079727440.1">
    <property type="nucleotide sequence ID" value="NZ_FUZP01000001.1"/>
</dbReference>
<evidence type="ECO:0000313" key="8">
    <source>
        <dbReference type="EMBL" id="SKC48732.1"/>
    </source>
</evidence>
<gene>
    <name evidence="8" type="ORF">SAMN06309945_1400</name>
</gene>
<feature type="transmembrane region" description="Helical" evidence="6">
    <location>
        <begin position="76"/>
        <end position="96"/>
    </location>
</feature>
<name>A0A1T5JBS0_9MICO</name>
<dbReference type="GO" id="GO:0005886">
    <property type="term" value="C:plasma membrane"/>
    <property type="evidence" value="ECO:0007669"/>
    <property type="project" value="UniProtKB-SubCell"/>
</dbReference>
<sequence length="829" mass="84798">MSRRYGLVAAAMVAWATAGTVVGMPGAAPGLIAVGAVIVAAIVLVDACAERVGRPGRPARLASLVGHARVVSRRDVSLAMVIALAASCAVAGVVAVRAEGRHPEVLHHWASGSRPLTADVTVTSLSSLVDRPTEAEWSDASAVPSVRFRAQVSRLQLGRDQRSAEFPVLVFAPDVAETGGPPLGSVVRVTGRWQLAEVGDRVSALVFSDERPASISPAPDALGWAHGLRRSFVGVASVLPGWGGQLLPGLSIGDTSAVGVDLDAAMTASSLSHLTAVSGANCAIVVAIGFAIGAAMGLRRSMRIGLAVLLLVAFVVLVTPESSVIRASVMACAVLVALASGRPAAGLAVLCTVVVALLIADPWLSRDYGFALSVLATAGLLVLTRPLTDLLARVAPRPIAAAFALPLAAQLACQPVLVLLDPTLAVYGVMANLLAGPAAPAATILGLVACLLSAVNPLLALPIAAVAWIPAAWIAQVAAWFENAPAARLPLPPGLAGVLLTTLVLVLGGGLALAMRAQRPLLTRVLATGSVAVLGIAAGTIAPVAVRDASAPPGEWAVASCDVGQGDATVLRDGPHFGLIDVGDDEQRLTRCLTRLGVTRLDLLVLTHFDSDHVGAYPAVVGRVSEVLVGPTDGPADERIVDALSRGGAIVRQVRAGENGRLGETTEWNVLWPPVRGEIEPGNDASVVLETRRSFGATGDGVASAALSAVFLGDLGADAQNRLRRTRLVPADVDVVKVAHHGSKDQSSLVYERLRPTLGLVSVGENDYGHPSASILQTLDRIGTRVRRTDRDGIIAVGRPAGIPSAASTGRALLEVWTSGAAPSVGGGG</sequence>
<evidence type="ECO:0000256" key="6">
    <source>
        <dbReference type="SAM" id="Phobius"/>
    </source>
</evidence>
<dbReference type="AlphaFoldDB" id="A0A1T5JBS0"/>
<feature type="transmembrane region" description="Helical" evidence="6">
    <location>
        <begin position="302"/>
        <end position="318"/>
    </location>
</feature>
<evidence type="ECO:0000256" key="1">
    <source>
        <dbReference type="ARBA" id="ARBA00004651"/>
    </source>
</evidence>
<dbReference type="InterPro" id="IPR036866">
    <property type="entry name" value="RibonucZ/Hydroxyglut_hydro"/>
</dbReference>
<feature type="transmembrane region" description="Helical" evidence="6">
    <location>
        <begin position="347"/>
        <end position="364"/>
    </location>
</feature>
<dbReference type="SUPFAM" id="SSF56281">
    <property type="entry name" value="Metallo-hydrolase/oxidoreductase"/>
    <property type="match status" value="1"/>
</dbReference>
<protein>
    <submittedName>
        <fullName evidence="8">Competence protein ComEC</fullName>
    </submittedName>
</protein>
<keyword evidence="9" id="KW-1185">Reference proteome</keyword>
<feature type="transmembrane region" description="Helical" evidence="6">
    <location>
        <begin position="399"/>
        <end position="420"/>
    </location>
</feature>
<dbReference type="InterPro" id="IPR004477">
    <property type="entry name" value="ComEC_N"/>
</dbReference>
<evidence type="ECO:0000256" key="2">
    <source>
        <dbReference type="ARBA" id="ARBA00022475"/>
    </source>
</evidence>
<accession>A0A1T5JBS0</accession>
<dbReference type="EMBL" id="FUZP01000001">
    <property type="protein sequence ID" value="SKC48732.1"/>
    <property type="molecule type" value="Genomic_DNA"/>
</dbReference>
<organism evidence="8 9">
    <name type="scientific">Okibacterium fritillariae</name>
    <dbReference type="NCBI Taxonomy" id="123320"/>
    <lineage>
        <taxon>Bacteria</taxon>
        <taxon>Bacillati</taxon>
        <taxon>Actinomycetota</taxon>
        <taxon>Actinomycetes</taxon>
        <taxon>Micrococcales</taxon>
        <taxon>Microbacteriaceae</taxon>
        <taxon>Okibacterium</taxon>
    </lineage>
</organism>
<keyword evidence="5 6" id="KW-0472">Membrane</keyword>
<dbReference type="Gene3D" id="3.60.15.10">
    <property type="entry name" value="Ribonuclease Z/Hydroxyacylglutathione hydrolase-like"/>
    <property type="match status" value="1"/>
</dbReference>
<keyword evidence="3 6" id="KW-0812">Transmembrane</keyword>
<feature type="domain" description="ComEC/Rec2-related protein" evidence="7">
    <location>
        <begin position="250"/>
        <end position="512"/>
    </location>
</feature>
<dbReference type="STRING" id="123320.SAMN06309945_1400"/>
<proteinExistence type="predicted"/>
<feature type="transmembrane region" description="Helical" evidence="6">
    <location>
        <begin position="28"/>
        <end position="49"/>
    </location>
</feature>
<evidence type="ECO:0000313" key="9">
    <source>
        <dbReference type="Proteomes" id="UP000190857"/>
    </source>
</evidence>
<comment type="subcellular location">
    <subcellularLocation>
        <location evidence="1">Cell membrane</location>
        <topology evidence="1">Multi-pass membrane protein</topology>
    </subcellularLocation>
</comment>
<dbReference type="NCBIfam" id="TIGR00360">
    <property type="entry name" value="ComEC_N-term"/>
    <property type="match status" value="1"/>
</dbReference>